<dbReference type="RefSeq" id="WP_110785675.1">
    <property type="nucleotide sequence ID" value="NZ_QKQS01000013.1"/>
</dbReference>
<dbReference type="Gene3D" id="3.10.450.40">
    <property type="match status" value="1"/>
</dbReference>
<sequence>MRAFVSAIVACFIVLAPQPSSAARDAVATGAGQTGEGRDADQPVFDKLEMVRAAPVSLGQAIAIAEKLHPGTKSVRIEADIVSNALVYRVRTARDGQVWVSVVSGNSGAVVGEPSDSSPVQAGDDEQRELALLQSIGPGLSDAVAVAERSTRGRAVLGELVVEQGRLKFAVVVLAGDALKEVVLEPPGARLRRSPPARPGAAPGRPTVPPRKQPS</sequence>
<feature type="signal peptide" evidence="2">
    <location>
        <begin position="1"/>
        <end position="22"/>
    </location>
</feature>
<dbReference type="AlphaFoldDB" id="A0A323UIS3"/>
<evidence type="ECO:0000259" key="3">
    <source>
        <dbReference type="Pfam" id="PF03413"/>
    </source>
</evidence>
<gene>
    <name evidence="4" type="ORF">DNX69_09070</name>
</gene>
<dbReference type="OrthoDB" id="8253315at2"/>
<dbReference type="InterPro" id="IPR025711">
    <property type="entry name" value="PepSY"/>
</dbReference>
<evidence type="ECO:0000313" key="5">
    <source>
        <dbReference type="Proteomes" id="UP000248134"/>
    </source>
</evidence>
<accession>A0A323UIS3</accession>
<evidence type="ECO:0000313" key="4">
    <source>
        <dbReference type="EMBL" id="PZA12157.1"/>
    </source>
</evidence>
<dbReference type="Pfam" id="PF03413">
    <property type="entry name" value="PepSY"/>
    <property type="match status" value="1"/>
</dbReference>
<feature type="domain" description="PepSY" evidence="3">
    <location>
        <begin position="56"/>
        <end position="112"/>
    </location>
</feature>
<comment type="caution">
    <text evidence="4">The sequence shown here is derived from an EMBL/GenBank/DDBJ whole genome shotgun (WGS) entry which is preliminary data.</text>
</comment>
<proteinExistence type="predicted"/>
<reference evidence="4 5" key="1">
    <citation type="submission" date="2018-06" db="EMBL/GenBank/DDBJ databases">
        <title>Draft Whole-Genome Sequence of the purple photosynthetic bacterium Rhodospeudomonas palustris XCP.</title>
        <authorList>
            <person name="Rayyan A."/>
            <person name="Meyer T.E."/>
            <person name="Kyndt J.A."/>
        </authorList>
    </citation>
    <scope>NUCLEOTIDE SEQUENCE [LARGE SCALE GENOMIC DNA]</scope>
    <source>
        <strain evidence="4 5">XCP</strain>
    </source>
</reference>
<evidence type="ECO:0000256" key="1">
    <source>
        <dbReference type="SAM" id="MobiDB-lite"/>
    </source>
</evidence>
<dbReference type="Proteomes" id="UP000248134">
    <property type="component" value="Unassembled WGS sequence"/>
</dbReference>
<dbReference type="EMBL" id="QKQS01000013">
    <property type="protein sequence ID" value="PZA12157.1"/>
    <property type="molecule type" value="Genomic_DNA"/>
</dbReference>
<feature type="chain" id="PRO_5016467145" description="PepSY domain-containing protein" evidence="2">
    <location>
        <begin position="23"/>
        <end position="215"/>
    </location>
</feature>
<keyword evidence="2" id="KW-0732">Signal</keyword>
<evidence type="ECO:0000256" key="2">
    <source>
        <dbReference type="SAM" id="SignalP"/>
    </source>
</evidence>
<protein>
    <recommendedName>
        <fullName evidence="3">PepSY domain-containing protein</fullName>
    </recommendedName>
</protein>
<feature type="compositionally biased region" description="Pro residues" evidence="1">
    <location>
        <begin position="206"/>
        <end position="215"/>
    </location>
</feature>
<name>A0A323UIS3_RHOPL</name>
<organism evidence="4 5">
    <name type="scientific">Rhodopseudomonas palustris</name>
    <dbReference type="NCBI Taxonomy" id="1076"/>
    <lineage>
        <taxon>Bacteria</taxon>
        <taxon>Pseudomonadati</taxon>
        <taxon>Pseudomonadota</taxon>
        <taxon>Alphaproteobacteria</taxon>
        <taxon>Hyphomicrobiales</taxon>
        <taxon>Nitrobacteraceae</taxon>
        <taxon>Rhodopseudomonas</taxon>
    </lineage>
</organism>
<feature type="region of interest" description="Disordered" evidence="1">
    <location>
        <begin position="186"/>
        <end position="215"/>
    </location>
</feature>